<dbReference type="SMART" id="SM00054">
    <property type="entry name" value="EFh"/>
    <property type="match status" value="2"/>
</dbReference>
<dbReference type="InterPro" id="IPR002048">
    <property type="entry name" value="EF_hand_dom"/>
</dbReference>
<evidence type="ECO:0000256" key="2">
    <source>
        <dbReference type="ARBA" id="ARBA00022490"/>
    </source>
</evidence>
<dbReference type="PROSITE" id="PS50222">
    <property type="entry name" value="EF_HAND_2"/>
    <property type="match status" value="2"/>
</dbReference>
<evidence type="ECO:0000256" key="6">
    <source>
        <dbReference type="SAM" id="MobiDB-lite"/>
    </source>
</evidence>
<dbReference type="GO" id="GO:0005509">
    <property type="term" value="F:calcium ion binding"/>
    <property type="evidence" value="ECO:0007669"/>
    <property type="project" value="InterPro"/>
</dbReference>
<feature type="region of interest" description="Disordered" evidence="6">
    <location>
        <begin position="828"/>
        <end position="911"/>
    </location>
</feature>
<keyword evidence="5" id="KW-0106">Calcium</keyword>
<reference evidence="8 9" key="1">
    <citation type="journal article" date="2010" name="Science">
        <title>Genomic analysis of organismal complexity in the multicellular green alga Volvox carteri.</title>
        <authorList>
            <person name="Prochnik S.E."/>
            <person name="Umen J."/>
            <person name="Nedelcu A.M."/>
            <person name="Hallmann A."/>
            <person name="Miller S.M."/>
            <person name="Nishii I."/>
            <person name="Ferris P."/>
            <person name="Kuo A."/>
            <person name="Mitros T."/>
            <person name="Fritz-Laylin L.K."/>
            <person name="Hellsten U."/>
            <person name="Chapman J."/>
            <person name="Simakov O."/>
            <person name="Rensing S.A."/>
            <person name="Terry A."/>
            <person name="Pangilinan J."/>
            <person name="Kapitonov V."/>
            <person name="Jurka J."/>
            <person name="Salamov A."/>
            <person name="Shapiro H."/>
            <person name="Schmutz J."/>
            <person name="Grimwood J."/>
            <person name="Lindquist E."/>
            <person name="Lucas S."/>
            <person name="Grigoriev I.V."/>
            <person name="Schmitt R."/>
            <person name="Kirk D."/>
            <person name="Rokhsar D.S."/>
        </authorList>
    </citation>
    <scope>NUCLEOTIDE SEQUENCE [LARGE SCALE GENOMIC DNA]</scope>
    <source>
        <strain evidence="9">f. Nagariensis / Eve</strain>
    </source>
</reference>
<evidence type="ECO:0000313" key="8">
    <source>
        <dbReference type="EMBL" id="EFJ47946.1"/>
    </source>
</evidence>
<feature type="compositionally biased region" description="Gly residues" evidence="6">
    <location>
        <begin position="1580"/>
        <end position="1596"/>
    </location>
</feature>
<dbReference type="KEGG" id="vcn:VOLCADRAFT_104925"/>
<dbReference type="SUPFAM" id="SSF47473">
    <property type="entry name" value="EF-hand"/>
    <property type="match status" value="1"/>
</dbReference>
<evidence type="ECO:0000256" key="1">
    <source>
        <dbReference type="ARBA" id="ARBA00004496"/>
    </source>
</evidence>
<dbReference type="PANTHER" id="PTHR46212:SF3">
    <property type="entry name" value="GH27120P"/>
    <property type="match status" value="1"/>
</dbReference>
<dbReference type="InParanoid" id="D8TX43"/>
<feature type="region of interest" description="Disordered" evidence="6">
    <location>
        <begin position="1336"/>
        <end position="1370"/>
    </location>
</feature>
<dbReference type="GO" id="GO:0005737">
    <property type="term" value="C:cytoplasm"/>
    <property type="evidence" value="ECO:0007669"/>
    <property type="project" value="UniProtKB-SubCell"/>
</dbReference>
<dbReference type="InterPro" id="IPR051426">
    <property type="entry name" value="Peflin/Sorcin_CaBP"/>
</dbReference>
<name>D8TX43_VOLCA</name>
<feature type="region of interest" description="Disordered" evidence="6">
    <location>
        <begin position="965"/>
        <end position="995"/>
    </location>
</feature>
<feature type="region of interest" description="Disordered" evidence="6">
    <location>
        <begin position="1580"/>
        <end position="1605"/>
    </location>
</feature>
<keyword evidence="2" id="KW-0963">Cytoplasm</keyword>
<evidence type="ECO:0000313" key="9">
    <source>
        <dbReference type="Proteomes" id="UP000001058"/>
    </source>
</evidence>
<protein>
    <recommendedName>
        <fullName evidence="7">EF-hand domain-containing protein</fullName>
    </recommendedName>
</protein>
<evidence type="ECO:0000256" key="5">
    <source>
        <dbReference type="ARBA" id="ARBA00022837"/>
    </source>
</evidence>
<dbReference type="Pfam" id="PF13499">
    <property type="entry name" value="EF-hand_7"/>
    <property type="match status" value="1"/>
</dbReference>
<dbReference type="STRING" id="3068.D8TX43"/>
<sequence length="1993" mass="201862">MPPPTLSAADRLLSFYKDSELLARSGTLASVKSFGSQASAAPSMAVGGATDNRFGSRNGRPDVTDVVIDPYELNSSDMESSSDSGFESDGLQQPLSEPAEDADWTASGYGDSEVYDYDGDGNLESPAGGGGSVAATPSRQLRGGAAAAVNARSRTGSVAGGSRAVSVRSVAISSVAGVDAFSTGEYRTTRSRGGYAANSIRSRFGMPSGGGGGTVSPSLKSILGGGGGGSSTGGGRDLLSFKRRAGAVAAAAAGGVRGLAGSVKSRASTRHSGGAGGGAVSRGVVQSSFKSLASSGPGGMPSVAGSTISRITVGRTGDTPKKNRLSGKIVRRRLLRRRGWDFAVTPGEVDFQLGRQLPHVLTRAQPTVNSEDEGEAEGNGNSDSGDDDGSLSAGGDEPPPGPVLEAIKTYAKERAPEVMWSERLRAAKMQARTTGQTVTVRGRLDGKRRRDLARKIQKWDNKEWFSVRKRTPPAPPLHPAVARVIEQWFALVDDDGSGTLDHAELLAALRASQVPVSPDNINEMINLMDMDGDGVINWKEFETFFMYEFAAGKNLLSGEYVLPSGVALPFGVMIAKLKRAKLLSDLTQGGAARAKWMQVADNPVEMEDELGMMAAVELAMEEVHNPALSQRRLRAAKALNRLPPHLRTKSMGRHLERHPEIADKLLRASSITPLLLGSMKRCGSSTSQGGRNVDLNVAAALAAGLEWPVSGANFYNRRARTILRAICQRPAETLLKNQTAAAAKLAAGLLSSMRMSRGRSRRRGSDDDDNSDGGGSGGGGRARRRRPGLNRSTNSTARNGGKAVLRKRLRRRRRHWFQLRVTAATSSWPLGSVDTPSRAGGGGGGESLGTPLSGAPWALGTPGTAPAVEGGKPRKPRRRMRFEDEQDAAETPTDAGADADKSTPTPAGAAAAAAAGPGMLAAEPSNLSINSSLAGATAGGSVGGNATAAATPPLLRSALSHPTVMPAMYGTSGGDTGSVREVSTEDGNGDDRSSPAVVVTVAGRTFPLRSSLASVELSGPDSSRTSVSELPSLPLQPPAAALAAVGTAAVGANEHHGARNHYSARVLELPGAASPAGGVRYWPAVPGASSGASPLPLPRSSVTSVTYDEEMRTPFRQIGGGGGGGGGHVPYRDSEVDVLDADEARELMAALTLDFRKDEALYDLHGGHVAVRPSTSHFRAALAKIRTEASSLLQSYSLPSYPAYSGGAASAAAAPSSSSTAAAAAAVAPPVVAVALHPRPASPPPTGPSFLTATLSGTTAAAAAAAGPMPRGHARTSIGGGGSGGAGASMDSGGGTSTTNTRARDGGRSVKQLATRHRSLLISGVHLRSLASAVLTAPGAPGPTAAKTGAAGPTAARRRRPSAPGCRTKPFPQQVVALRGPSYTSLQLSVTGAPFAGDMPYAPGICVSSGGSAAAVTTRGPHRPGRISPVASVAPMPSTQLPESWDAHVAAMLQRRTETELAAVQRAHRSVHTPRDGAASPTGRERSPDVGNHRRTGGGGGGGGDAVSGSSTGIGDTDVPYTSVLMGPSGTALPDFVPVPGVRPPLQSRYVPKRLPEEAGEQGTMAAAAAAAELPQPSGALGGGDGGAGGGGGGTAAGTSHPNINRSSAVDKEVAKLRRCRHVLSCGLTDPALPLLSVDEALMMSGFGKPQTPALARIERAAGRVPLSNGTATTRRNIEHGALAVDPAAGPASPRGGGGGGGGSGSSFTLPAPSRLKLNGPHLQLQIHQHQNVPPPPPPPPPAPGSPRSLAPVTTRGSASGGASQAAEATGTLARGSGSGGAAAAATSAPAGHTGDTSGAKFTASKSARVRQAMTESLPALPMRMHSQGNLALQHHNAKGGAGGGGGGGTAATATGDGGSPRPPPHGTSSRALSNGSGIAVQGGGSGGDRDRIMLPHPPLPREHSSSQTAAAAAQRRAALVAEPLAAPSLSSRLLAPSLSAPLSSPPPPPALPPAATLFAPAPPAAPLVAPVTCLTDLPDIVTLLSTLCWRSP</sequence>
<feature type="domain" description="EF-hand" evidence="7">
    <location>
        <begin position="480"/>
        <end position="515"/>
    </location>
</feature>
<evidence type="ECO:0000259" key="7">
    <source>
        <dbReference type="PROSITE" id="PS50222"/>
    </source>
</evidence>
<dbReference type="PROSITE" id="PS00018">
    <property type="entry name" value="EF_HAND_1"/>
    <property type="match status" value="2"/>
</dbReference>
<evidence type="ECO:0000256" key="4">
    <source>
        <dbReference type="ARBA" id="ARBA00022737"/>
    </source>
</evidence>
<dbReference type="Gene3D" id="1.10.238.10">
    <property type="entry name" value="EF-hand"/>
    <property type="match status" value="1"/>
</dbReference>
<feature type="compositionally biased region" description="Gly residues" evidence="6">
    <location>
        <begin position="1497"/>
        <end position="1506"/>
    </location>
</feature>
<feature type="region of interest" description="Disordered" evidence="6">
    <location>
        <begin position="1465"/>
        <end position="1522"/>
    </location>
</feature>
<feature type="compositionally biased region" description="Pro residues" evidence="6">
    <location>
        <begin position="1733"/>
        <end position="1745"/>
    </location>
</feature>
<dbReference type="GO" id="GO:0048306">
    <property type="term" value="F:calcium-dependent protein binding"/>
    <property type="evidence" value="ECO:0007669"/>
    <property type="project" value="UniProtKB-ARBA"/>
</dbReference>
<feature type="compositionally biased region" description="Gly residues" evidence="6">
    <location>
        <begin position="1840"/>
        <end position="1850"/>
    </location>
</feature>
<keyword evidence="4" id="KW-0677">Repeat</keyword>
<feature type="region of interest" description="Disordered" evidence="6">
    <location>
        <begin position="1262"/>
        <end position="1312"/>
    </location>
</feature>
<feature type="region of interest" description="Disordered" evidence="6">
    <location>
        <begin position="36"/>
        <end position="137"/>
    </location>
</feature>
<feature type="compositionally biased region" description="Low complexity" evidence="6">
    <location>
        <begin position="1754"/>
        <end position="1795"/>
    </location>
</feature>
<dbReference type="InterPro" id="IPR011992">
    <property type="entry name" value="EF-hand-dom_pair"/>
</dbReference>
<dbReference type="CDD" id="cd00051">
    <property type="entry name" value="EFh"/>
    <property type="match status" value="1"/>
</dbReference>
<keyword evidence="3" id="KW-0479">Metal-binding</keyword>
<keyword evidence="9" id="KW-1185">Reference proteome</keyword>
<comment type="subcellular location">
    <subcellularLocation>
        <location evidence="1">Cytoplasm</location>
    </subcellularLocation>
</comment>
<dbReference type="InterPro" id="IPR018247">
    <property type="entry name" value="EF_Hand_1_Ca_BS"/>
</dbReference>
<dbReference type="GeneID" id="9618448"/>
<feature type="compositionally biased region" description="Gly residues" evidence="6">
    <location>
        <begin position="1278"/>
        <end position="1296"/>
    </location>
</feature>
<gene>
    <name evidence="8" type="ORF">VOLCADRAFT_104925</name>
</gene>
<feature type="compositionally biased region" description="Low complexity" evidence="6">
    <location>
        <begin position="1336"/>
        <end position="1355"/>
    </location>
</feature>
<feature type="compositionally biased region" description="Low complexity" evidence="6">
    <location>
        <begin position="75"/>
        <end position="90"/>
    </location>
</feature>
<feature type="domain" description="EF-hand" evidence="7">
    <location>
        <begin position="516"/>
        <end position="551"/>
    </location>
</feature>
<evidence type="ECO:0000256" key="3">
    <source>
        <dbReference type="ARBA" id="ARBA00022723"/>
    </source>
</evidence>
<feature type="region of interest" description="Disordered" evidence="6">
    <location>
        <begin position="1835"/>
        <end position="1915"/>
    </location>
</feature>
<proteinExistence type="predicted"/>
<feature type="compositionally biased region" description="Gly residues" evidence="6">
    <location>
        <begin position="1695"/>
        <end position="1705"/>
    </location>
</feature>
<feature type="region of interest" description="Disordered" evidence="6">
    <location>
        <begin position="1729"/>
        <end position="1811"/>
    </location>
</feature>
<dbReference type="EMBL" id="GL378342">
    <property type="protein sequence ID" value="EFJ47946.1"/>
    <property type="molecule type" value="Genomic_DNA"/>
</dbReference>
<dbReference type="PANTHER" id="PTHR46212">
    <property type="entry name" value="PEFLIN"/>
    <property type="match status" value="1"/>
</dbReference>
<feature type="region of interest" description="Disordered" evidence="6">
    <location>
        <begin position="365"/>
        <end position="404"/>
    </location>
</feature>
<feature type="region of interest" description="Disordered" evidence="6">
    <location>
        <begin position="260"/>
        <end position="325"/>
    </location>
</feature>
<feature type="compositionally biased region" description="Basic and acidic residues" evidence="6">
    <location>
        <begin position="1888"/>
        <end position="1905"/>
    </location>
</feature>
<accession>D8TX43</accession>
<feature type="region of interest" description="Disordered" evidence="6">
    <location>
        <begin position="1683"/>
        <end position="1717"/>
    </location>
</feature>
<dbReference type="OrthoDB" id="26525at2759"/>
<feature type="region of interest" description="Disordered" evidence="6">
    <location>
        <begin position="753"/>
        <end position="809"/>
    </location>
</feature>
<dbReference type="RefSeq" id="XP_002951052.1">
    <property type="nucleotide sequence ID" value="XM_002951006.1"/>
</dbReference>
<organism evidence="9">
    <name type="scientific">Volvox carteri f. nagariensis</name>
    <dbReference type="NCBI Taxonomy" id="3068"/>
    <lineage>
        <taxon>Eukaryota</taxon>
        <taxon>Viridiplantae</taxon>
        <taxon>Chlorophyta</taxon>
        <taxon>core chlorophytes</taxon>
        <taxon>Chlorophyceae</taxon>
        <taxon>CS clade</taxon>
        <taxon>Chlamydomonadales</taxon>
        <taxon>Volvocaceae</taxon>
        <taxon>Volvox</taxon>
    </lineage>
</organism>
<dbReference type="Proteomes" id="UP000001058">
    <property type="component" value="Unassembled WGS sequence"/>
</dbReference>
<feature type="compositionally biased region" description="Basic and acidic residues" evidence="6">
    <location>
        <begin position="1483"/>
        <end position="1492"/>
    </location>
</feature>